<evidence type="ECO:0000256" key="5">
    <source>
        <dbReference type="ARBA" id="ARBA00010774"/>
    </source>
</evidence>
<keyword evidence="12" id="KW-0378">Hydrolase</keyword>
<dbReference type="SUPFAM" id="SSF52058">
    <property type="entry name" value="L domain-like"/>
    <property type="match status" value="1"/>
</dbReference>
<dbReference type="CDD" id="cd09097">
    <property type="entry name" value="Deadenylase_CCR4"/>
    <property type="match status" value="1"/>
</dbReference>
<evidence type="ECO:0000256" key="7">
    <source>
        <dbReference type="ARBA" id="ARBA00022490"/>
    </source>
</evidence>
<keyword evidence="18" id="KW-0539">Nucleus</keyword>
<dbReference type="InterPro" id="IPR050410">
    <property type="entry name" value="CCR4/nocturin_mRNA_transcr"/>
</dbReference>
<evidence type="ECO:0000256" key="8">
    <source>
        <dbReference type="ARBA" id="ARBA00022614"/>
    </source>
</evidence>
<keyword evidence="15" id="KW-0694">RNA-binding</keyword>
<dbReference type="PANTHER" id="PTHR12121:SF100">
    <property type="entry name" value="POLY(A)-SPECIFIC RIBONUCLEASE"/>
    <property type="match status" value="1"/>
</dbReference>
<evidence type="ECO:0000256" key="18">
    <source>
        <dbReference type="ARBA" id="ARBA00023242"/>
    </source>
</evidence>
<evidence type="ECO:0000256" key="16">
    <source>
        <dbReference type="ARBA" id="ARBA00023015"/>
    </source>
</evidence>
<keyword evidence="10" id="KW-0479">Metal-binding</keyword>
<comment type="subcellular location">
    <subcellularLocation>
        <location evidence="4">Cytoplasm</location>
    </subcellularLocation>
    <subcellularLocation>
        <location evidence="3">Nucleus</location>
    </subcellularLocation>
</comment>
<dbReference type="Pfam" id="PF03372">
    <property type="entry name" value="Exo_endo_phos"/>
    <property type="match status" value="1"/>
</dbReference>
<keyword evidence="14" id="KW-0460">Magnesium</keyword>
<comment type="similarity">
    <text evidence="5">Belongs to the CCR4/nocturin family.</text>
</comment>
<dbReference type="Pfam" id="PF00560">
    <property type="entry name" value="LRR_1"/>
    <property type="match status" value="1"/>
</dbReference>
<keyword evidence="13" id="KW-0269">Exonuclease</keyword>
<evidence type="ECO:0000256" key="23">
    <source>
        <dbReference type="ARBA" id="ARBA00045495"/>
    </source>
</evidence>
<dbReference type="InterPro" id="IPR001611">
    <property type="entry name" value="Leu-rich_rpt"/>
</dbReference>
<dbReference type="GO" id="GO:0005737">
    <property type="term" value="C:cytoplasm"/>
    <property type="evidence" value="ECO:0007669"/>
    <property type="project" value="UniProtKB-SubCell"/>
</dbReference>
<evidence type="ECO:0000256" key="22">
    <source>
        <dbReference type="ARBA" id="ARBA00033317"/>
    </source>
</evidence>
<evidence type="ECO:0000256" key="20">
    <source>
        <dbReference type="ARBA" id="ARBA00030493"/>
    </source>
</evidence>
<dbReference type="AlphaFoldDB" id="A0A2J6R7G5"/>
<dbReference type="InterPro" id="IPR003591">
    <property type="entry name" value="Leu-rich_rpt_typical-subtyp"/>
</dbReference>
<keyword evidence="11" id="KW-0677">Repeat</keyword>
<dbReference type="SUPFAM" id="SSF56219">
    <property type="entry name" value="DNase I-like"/>
    <property type="match status" value="1"/>
</dbReference>
<evidence type="ECO:0000256" key="14">
    <source>
        <dbReference type="ARBA" id="ARBA00022842"/>
    </source>
</evidence>
<keyword evidence="9" id="KW-0540">Nuclease</keyword>
<dbReference type="GO" id="GO:0005634">
    <property type="term" value="C:nucleus"/>
    <property type="evidence" value="ECO:0007669"/>
    <property type="project" value="UniProtKB-SubCell"/>
</dbReference>
<evidence type="ECO:0000256" key="15">
    <source>
        <dbReference type="ARBA" id="ARBA00022884"/>
    </source>
</evidence>
<evidence type="ECO:0000256" key="13">
    <source>
        <dbReference type="ARBA" id="ARBA00022839"/>
    </source>
</evidence>
<evidence type="ECO:0000256" key="6">
    <source>
        <dbReference type="ARBA" id="ARBA00012161"/>
    </source>
</evidence>
<dbReference type="SMART" id="SM00369">
    <property type="entry name" value="LRR_TYP"/>
    <property type="match status" value="2"/>
</dbReference>
<dbReference type="GO" id="GO:0046872">
    <property type="term" value="F:metal ion binding"/>
    <property type="evidence" value="ECO:0007669"/>
    <property type="project" value="UniProtKB-KW"/>
</dbReference>
<feature type="domain" description="Endonuclease/exonuclease/phosphatase" evidence="25">
    <location>
        <begin position="398"/>
        <end position="742"/>
    </location>
</feature>
<evidence type="ECO:0000256" key="3">
    <source>
        <dbReference type="ARBA" id="ARBA00004123"/>
    </source>
</evidence>
<evidence type="ECO:0000259" key="25">
    <source>
        <dbReference type="Pfam" id="PF03372"/>
    </source>
</evidence>
<protein>
    <recommendedName>
        <fullName evidence="19">CCR4-Not complex 3'-5'-exoribonuclease subunit Ccr4</fullName>
        <ecNumber evidence="6">3.1.13.4</ecNumber>
    </recommendedName>
    <alternativeName>
        <fullName evidence="20">Carbon catabolite repressor protein 4</fullName>
    </alternativeName>
    <alternativeName>
        <fullName evidence="21">Cytoplasmic deadenylase</fullName>
    </alternativeName>
    <alternativeName>
        <fullName evidence="22">Glucose-repressible alcohol dehydrogenase transcriptional effector</fullName>
    </alternativeName>
</protein>
<dbReference type="InterPro" id="IPR036691">
    <property type="entry name" value="Endo/exonu/phosph_ase_sf"/>
</dbReference>
<feature type="region of interest" description="Disordered" evidence="24">
    <location>
        <begin position="1"/>
        <end position="65"/>
    </location>
</feature>
<comment type="catalytic activity">
    <reaction evidence="1">
        <text>Exonucleolytic cleavage of poly(A) to 5'-AMP.</text>
        <dbReference type="EC" id="3.1.13.4"/>
    </reaction>
</comment>
<sequence length="777" mass="87422">MADGYRFPQQSAGNYYYPQHTQPHHPRHQIIRNGTPPNNIRSVFSADTPSPSRSPDSHSPAQNLYGMFNQNHQQGQHGRVNGAGGRGMPAMYNFQHQNTHQSQHMQHHANIQQDHGAHTTNGAVLGHHTSYSSGVLSNSTPSFTPSNLQNGHSATTRGGQAQQITEHWAEQLRLHKESEKAHSLMMEGAPNHYARLRAGENRGITPAPAQTAPAADDSQDSEIRDLGRMADQQNLVKRQDWHNMDLSGQGLRVLSAPVFNYIFLKELYVASNKLTYLPPSIGQLRHLTLLDVSNNQLSDLPPELGMCVYMTQLLAFDNQIRTLANELGSLFKLEVLGIEGNPLDPGMRQMIMEQGSKKLIERLREEAPVPMPPAPRPVLDLTSGEITSAHRERFKVFSFNILNEGACTERLYGHSPKAALDWAYRKEQVLQEIKAQDADFVCLQEVEADTFKEYFCYELAFSKYKGVFWPRSRAKTMSEKEAKAVDGCATFYKHETWILLDKQVVDFGSTAINRVDLKTTHDVFNRIMPRDHIAVVCFFENRQTGSRLIVVNTHLFWDPAYCDVKLIQTAILLGEVSRLAEKYAKWAPCKDKKAYTSPAEDGVEAEQVAEIAPEPSKEYASKTQIPLVICADQNSTAESGVFELFAKGSVRPDHPELLGYRYGNFTTDGMDHPFSLRSAYTNLDKTPDALPFTNYTPSFRGVIDHIWYSTNALENTSLLGKVDPEYMRTVPGFPNYHFPSDHLSLMAEFAIKGPKVKKALQDPDFGPSSRRDDRRRN</sequence>
<evidence type="ECO:0000256" key="12">
    <source>
        <dbReference type="ARBA" id="ARBA00022801"/>
    </source>
</evidence>
<dbReference type="Proteomes" id="UP000235786">
    <property type="component" value="Unassembled WGS sequence"/>
</dbReference>
<feature type="region of interest" description="Disordered" evidence="24">
    <location>
        <begin position="758"/>
        <end position="777"/>
    </location>
</feature>
<dbReference type="GO" id="GO:0004535">
    <property type="term" value="F:poly(A)-specific ribonuclease activity"/>
    <property type="evidence" value="ECO:0007669"/>
    <property type="project" value="UniProtKB-EC"/>
</dbReference>
<evidence type="ECO:0000313" key="27">
    <source>
        <dbReference type="Proteomes" id="UP000235786"/>
    </source>
</evidence>
<evidence type="ECO:0000313" key="26">
    <source>
        <dbReference type="EMBL" id="PMD34457.1"/>
    </source>
</evidence>
<dbReference type="InterPro" id="IPR032675">
    <property type="entry name" value="LRR_dom_sf"/>
</dbReference>
<evidence type="ECO:0000256" key="21">
    <source>
        <dbReference type="ARBA" id="ARBA00031469"/>
    </source>
</evidence>
<evidence type="ECO:0000256" key="19">
    <source>
        <dbReference type="ARBA" id="ARBA00023475"/>
    </source>
</evidence>
<dbReference type="OrthoDB" id="428734at2759"/>
<dbReference type="Gene3D" id="3.60.10.10">
    <property type="entry name" value="Endonuclease/exonuclease/phosphatase"/>
    <property type="match status" value="1"/>
</dbReference>
<feature type="compositionally biased region" description="Polar residues" evidence="24">
    <location>
        <begin position="35"/>
        <end position="48"/>
    </location>
</feature>
<feature type="compositionally biased region" description="Low complexity" evidence="24">
    <location>
        <begin position="49"/>
        <end position="60"/>
    </location>
</feature>
<keyword evidence="7" id="KW-0963">Cytoplasm</keyword>
<comment type="cofactor">
    <cofactor evidence="2">
        <name>Mg(2+)</name>
        <dbReference type="ChEBI" id="CHEBI:18420"/>
    </cofactor>
</comment>
<gene>
    <name evidence="26" type="ORF">L207DRAFT_437884</name>
</gene>
<dbReference type="PANTHER" id="PTHR12121">
    <property type="entry name" value="CARBON CATABOLITE REPRESSOR PROTEIN 4"/>
    <property type="match status" value="1"/>
</dbReference>
<dbReference type="EC" id="3.1.13.4" evidence="6"/>
<evidence type="ECO:0000256" key="24">
    <source>
        <dbReference type="SAM" id="MobiDB-lite"/>
    </source>
</evidence>
<dbReference type="FunFam" id="3.80.10.10:FF:000447">
    <property type="entry name" value="Glucose-repressible alcohol dehydrogenase transcriptional effector"/>
    <property type="match status" value="1"/>
</dbReference>
<name>A0A2J6R7G5_HYAVF</name>
<evidence type="ECO:0000256" key="4">
    <source>
        <dbReference type="ARBA" id="ARBA00004496"/>
    </source>
</evidence>
<dbReference type="Gene3D" id="3.80.10.10">
    <property type="entry name" value="Ribonuclease Inhibitor"/>
    <property type="match status" value="1"/>
</dbReference>
<dbReference type="FunFam" id="3.60.10.10:FF:000037">
    <property type="entry name" value="Glucose-repressible alcohol dehydrogenase transcriptional effector"/>
    <property type="match status" value="1"/>
</dbReference>
<comment type="function">
    <text evidence="23">Acts as a catalytic component of the CCR4-NOT core complex, which in the nucleus seems to be a general transcription factor, and in the cytoplasm the major mRNA deadenylase involved in mRNA turnover. Ccr4 has 3'-5' RNase activity with a strong preference for polyadenylated substrates and also low exonuclease activity towards single-stranded DNA.</text>
</comment>
<organism evidence="26 27">
    <name type="scientific">Hyaloscypha variabilis (strain UAMH 11265 / GT02V1 / F)</name>
    <name type="common">Meliniomyces variabilis</name>
    <dbReference type="NCBI Taxonomy" id="1149755"/>
    <lineage>
        <taxon>Eukaryota</taxon>
        <taxon>Fungi</taxon>
        <taxon>Dikarya</taxon>
        <taxon>Ascomycota</taxon>
        <taxon>Pezizomycotina</taxon>
        <taxon>Leotiomycetes</taxon>
        <taxon>Helotiales</taxon>
        <taxon>Hyaloscyphaceae</taxon>
        <taxon>Hyaloscypha</taxon>
        <taxon>Hyaloscypha variabilis</taxon>
    </lineage>
</organism>
<proteinExistence type="inferred from homology"/>
<evidence type="ECO:0000256" key="17">
    <source>
        <dbReference type="ARBA" id="ARBA00023163"/>
    </source>
</evidence>
<dbReference type="STRING" id="1149755.A0A2J6R7G5"/>
<keyword evidence="8" id="KW-0433">Leucine-rich repeat</keyword>
<evidence type="ECO:0000256" key="9">
    <source>
        <dbReference type="ARBA" id="ARBA00022722"/>
    </source>
</evidence>
<evidence type="ECO:0000256" key="10">
    <source>
        <dbReference type="ARBA" id="ARBA00022723"/>
    </source>
</evidence>
<dbReference type="InterPro" id="IPR005135">
    <property type="entry name" value="Endo/exonuclease/phosphatase"/>
</dbReference>
<evidence type="ECO:0000256" key="11">
    <source>
        <dbReference type="ARBA" id="ARBA00022737"/>
    </source>
</evidence>
<dbReference type="EMBL" id="KZ613954">
    <property type="protein sequence ID" value="PMD34457.1"/>
    <property type="molecule type" value="Genomic_DNA"/>
</dbReference>
<evidence type="ECO:0000256" key="2">
    <source>
        <dbReference type="ARBA" id="ARBA00001946"/>
    </source>
</evidence>
<evidence type="ECO:0000256" key="1">
    <source>
        <dbReference type="ARBA" id="ARBA00001663"/>
    </source>
</evidence>
<reference evidence="26 27" key="1">
    <citation type="submission" date="2016-04" db="EMBL/GenBank/DDBJ databases">
        <title>A degradative enzymes factory behind the ericoid mycorrhizal symbiosis.</title>
        <authorList>
            <consortium name="DOE Joint Genome Institute"/>
            <person name="Martino E."/>
            <person name="Morin E."/>
            <person name="Grelet G."/>
            <person name="Kuo A."/>
            <person name="Kohler A."/>
            <person name="Daghino S."/>
            <person name="Barry K."/>
            <person name="Choi C."/>
            <person name="Cichocki N."/>
            <person name="Clum A."/>
            <person name="Copeland A."/>
            <person name="Hainaut M."/>
            <person name="Haridas S."/>
            <person name="Labutti K."/>
            <person name="Lindquist E."/>
            <person name="Lipzen A."/>
            <person name="Khouja H.-R."/>
            <person name="Murat C."/>
            <person name="Ohm R."/>
            <person name="Olson A."/>
            <person name="Spatafora J."/>
            <person name="Veneault-Fourrey C."/>
            <person name="Henrissat B."/>
            <person name="Grigoriev I."/>
            <person name="Martin F."/>
            <person name="Perotto S."/>
        </authorList>
    </citation>
    <scope>NUCLEOTIDE SEQUENCE [LARGE SCALE GENOMIC DNA]</scope>
    <source>
        <strain evidence="26 27">F</strain>
    </source>
</reference>
<keyword evidence="27" id="KW-1185">Reference proteome</keyword>
<keyword evidence="16" id="KW-0805">Transcription regulation</keyword>
<accession>A0A2J6R7G5</accession>
<dbReference type="GO" id="GO:0003723">
    <property type="term" value="F:RNA binding"/>
    <property type="evidence" value="ECO:0007669"/>
    <property type="project" value="UniProtKB-KW"/>
</dbReference>
<dbReference type="PROSITE" id="PS51450">
    <property type="entry name" value="LRR"/>
    <property type="match status" value="1"/>
</dbReference>
<keyword evidence="17" id="KW-0804">Transcription</keyword>